<evidence type="ECO:0000313" key="2">
    <source>
        <dbReference type="EMBL" id="SNX97368.1"/>
    </source>
</evidence>
<dbReference type="RefSeq" id="WP_097207351.1">
    <property type="nucleotide sequence ID" value="NZ_JACHXB010000006.1"/>
</dbReference>
<dbReference type="InterPro" id="IPR032710">
    <property type="entry name" value="NTF2-like_dom_sf"/>
</dbReference>
<accession>A0A285EE18</accession>
<protein>
    <submittedName>
        <fullName evidence="2">SnoaL-like domain-containing protein</fullName>
    </submittedName>
</protein>
<name>A0A285EE18_9ACTN</name>
<evidence type="ECO:0000259" key="1">
    <source>
        <dbReference type="Pfam" id="PF13577"/>
    </source>
</evidence>
<dbReference type="Gene3D" id="3.10.450.50">
    <property type="match status" value="1"/>
</dbReference>
<sequence length="169" mass="18672">MTPATGAGPVEERLRRLEDVEEIRRLDAVYCRLLDDGDWPALVDLFTADGVFDGLSRVAGRADLLTFFSGLATGGLTAFWHHVSNLEVEVSGDAATVRSLLWQPCVVEGVPHVAAGRYADELVRTAAGWRYRVKRVRFSYWAPLTVGWDQHRFSLEAARAAAVPRGVHP</sequence>
<dbReference type="Proteomes" id="UP000219514">
    <property type="component" value="Unassembled WGS sequence"/>
</dbReference>
<dbReference type="EMBL" id="OBDO01000007">
    <property type="protein sequence ID" value="SNX97368.1"/>
    <property type="molecule type" value="Genomic_DNA"/>
</dbReference>
<dbReference type="Pfam" id="PF13577">
    <property type="entry name" value="SnoaL_4"/>
    <property type="match status" value="1"/>
</dbReference>
<keyword evidence="3" id="KW-1185">Reference proteome</keyword>
<dbReference type="OrthoDB" id="4941530at2"/>
<evidence type="ECO:0000313" key="3">
    <source>
        <dbReference type="Proteomes" id="UP000219514"/>
    </source>
</evidence>
<dbReference type="AlphaFoldDB" id="A0A285EE18"/>
<proteinExistence type="predicted"/>
<feature type="domain" description="SnoaL-like" evidence="1">
    <location>
        <begin position="15"/>
        <end position="132"/>
    </location>
</feature>
<dbReference type="SUPFAM" id="SSF54427">
    <property type="entry name" value="NTF2-like"/>
    <property type="match status" value="1"/>
</dbReference>
<dbReference type="InterPro" id="IPR037401">
    <property type="entry name" value="SnoaL-like"/>
</dbReference>
<organism evidence="2 3">
    <name type="scientific">Geodermatophilus sabuli</name>
    <dbReference type="NCBI Taxonomy" id="1564158"/>
    <lineage>
        <taxon>Bacteria</taxon>
        <taxon>Bacillati</taxon>
        <taxon>Actinomycetota</taxon>
        <taxon>Actinomycetes</taxon>
        <taxon>Geodermatophilales</taxon>
        <taxon>Geodermatophilaceae</taxon>
        <taxon>Geodermatophilus</taxon>
    </lineage>
</organism>
<gene>
    <name evidence="2" type="ORF">SAMN06893097_1078</name>
</gene>
<reference evidence="2 3" key="1">
    <citation type="submission" date="2017-09" db="EMBL/GenBank/DDBJ databases">
        <authorList>
            <person name="Ehlers B."/>
            <person name="Leendertz F.H."/>
        </authorList>
    </citation>
    <scope>NUCLEOTIDE SEQUENCE [LARGE SCALE GENOMIC DNA]</scope>
    <source>
        <strain evidence="2 3">DSM 46844</strain>
    </source>
</reference>